<proteinExistence type="predicted"/>
<evidence type="ECO:0000256" key="1">
    <source>
        <dbReference type="SAM" id="MobiDB-lite"/>
    </source>
</evidence>
<dbReference type="PROSITE" id="PS51318">
    <property type="entry name" value="TAT"/>
    <property type="match status" value="1"/>
</dbReference>
<evidence type="ECO:0000256" key="2">
    <source>
        <dbReference type="SAM" id="SignalP"/>
    </source>
</evidence>
<dbReference type="InterPro" id="IPR036280">
    <property type="entry name" value="Multihaem_cyt_sf"/>
</dbReference>
<name>Q2IK60_ANADE</name>
<sequence>MTATRSSRLAALTSRTALPPAAAAALLCAAAALPLRAAAGWEAEPTRWEELHSPLADAPVEACVACHEEAFMPHGNHPVGVAYAPDAWSSLRPRAEVERRGVALPDGRVHCWSCHALRSRWRYHLAIPDGAPTRPRVVAGDPSTYEDTSRAPLPAGADVSPKPLCQACHTYGD</sequence>
<dbReference type="AlphaFoldDB" id="Q2IK60"/>
<gene>
    <name evidence="3" type="ordered locus">Adeh_2269</name>
</gene>
<accession>Q2IK60</accession>
<dbReference type="HOGENOM" id="CLU_1529485_0_0_7"/>
<dbReference type="STRING" id="290397.Adeh_2269"/>
<feature type="chain" id="PRO_5004210451" description="Cytochrome c-552/4 domain-containing protein" evidence="2">
    <location>
        <begin position="38"/>
        <end position="173"/>
    </location>
</feature>
<evidence type="ECO:0008006" key="5">
    <source>
        <dbReference type="Google" id="ProtNLM"/>
    </source>
</evidence>
<keyword evidence="2" id="KW-0732">Signal</keyword>
<organism evidence="3 4">
    <name type="scientific">Anaeromyxobacter dehalogenans (strain 2CP-C)</name>
    <dbReference type="NCBI Taxonomy" id="290397"/>
    <lineage>
        <taxon>Bacteria</taxon>
        <taxon>Pseudomonadati</taxon>
        <taxon>Myxococcota</taxon>
        <taxon>Myxococcia</taxon>
        <taxon>Myxococcales</taxon>
        <taxon>Cystobacterineae</taxon>
        <taxon>Anaeromyxobacteraceae</taxon>
        <taxon>Anaeromyxobacter</taxon>
    </lineage>
</organism>
<evidence type="ECO:0000313" key="4">
    <source>
        <dbReference type="Proteomes" id="UP000001935"/>
    </source>
</evidence>
<feature type="signal peptide" evidence="2">
    <location>
        <begin position="1"/>
        <end position="37"/>
    </location>
</feature>
<feature type="region of interest" description="Disordered" evidence="1">
    <location>
        <begin position="132"/>
        <end position="158"/>
    </location>
</feature>
<dbReference type="EMBL" id="CP000251">
    <property type="protein sequence ID" value="ABC82039.1"/>
    <property type="molecule type" value="Genomic_DNA"/>
</dbReference>
<dbReference type="Proteomes" id="UP000001935">
    <property type="component" value="Chromosome"/>
</dbReference>
<dbReference type="KEGG" id="ade:Adeh_2269"/>
<reference evidence="3" key="1">
    <citation type="submission" date="2006-01" db="EMBL/GenBank/DDBJ databases">
        <title>Complete sequence of Anaeromyxobacter dehalogenans 2CP-C.</title>
        <authorList>
            <consortium name="US DOE Joint Genome Institute"/>
            <person name="Copeland A."/>
            <person name="Lucas S."/>
            <person name="Lapidus A."/>
            <person name="Barry K."/>
            <person name="Detter J.C."/>
            <person name="Glavina T."/>
            <person name="Hammon N."/>
            <person name="Israni S."/>
            <person name="Pitluck S."/>
            <person name="Brettin T."/>
            <person name="Bruce D."/>
            <person name="Han C."/>
            <person name="Tapia R."/>
            <person name="Gilna P."/>
            <person name="Kiss H."/>
            <person name="Schmutz J."/>
            <person name="Larimer F."/>
            <person name="Land M."/>
            <person name="Kyrpides N."/>
            <person name="Anderson I."/>
            <person name="Sanford R.A."/>
            <person name="Ritalahti K.M."/>
            <person name="Thomas H.S."/>
            <person name="Kirby J.R."/>
            <person name="Zhulin I.B."/>
            <person name="Loeffler F.E."/>
            <person name="Richardson P."/>
        </authorList>
    </citation>
    <scope>NUCLEOTIDE SEQUENCE</scope>
    <source>
        <strain evidence="3">2CP-C</strain>
    </source>
</reference>
<evidence type="ECO:0000313" key="3">
    <source>
        <dbReference type="EMBL" id="ABC82039.1"/>
    </source>
</evidence>
<dbReference type="RefSeq" id="WP_011421321.1">
    <property type="nucleotide sequence ID" value="NC_007760.1"/>
</dbReference>
<protein>
    <recommendedName>
        <fullName evidence="5">Cytochrome c-552/4 domain-containing protein</fullName>
    </recommendedName>
</protein>
<dbReference type="InterPro" id="IPR006311">
    <property type="entry name" value="TAT_signal"/>
</dbReference>
<dbReference type="SUPFAM" id="SSF48695">
    <property type="entry name" value="Multiheme cytochromes"/>
    <property type="match status" value="1"/>
</dbReference>